<accession>A0A2A6BLL7</accession>
<keyword evidence="12" id="KW-1185">Reference proteome</keyword>
<evidence type="ECO:0000256" key="4">
    <source>
        <dbReference type="ARBA" id="ARBA00023136"/>
    </source>
</evidence>
<dbReference type="InterPro" id="IPR006849">
    <property type="entry name" value="Elp1"/>
</dbReference>
<dbReference type="Pfam" id="PF23936">
    <property type="entry name" value="HB_ELP1"/>
    <property type="match status" value="1"/>
</dbReference>
<evidence type="ECO:0000256" key="1">
    <source>
        <dbReference type="ARBA" id="ARBA00004141"/>
    </source>
</evidence>
<keyword evidence="5" id="KW-0175">Coiled coil</keyword>
<proteinExistence type="predicted"/>
<reference evidence="12" key="1">
    <citation type="journal article" date="2008" name="Nat. Genet.">
        <title>The Pristionchus pacificus genome provides a unique perspective on nematode lifestyle and parasitism.</title>
        <authorList>
            <person name="Dieterich C."/>
            <person name="Clifton S.W."/>
            <person name="Schuster L.N."/>
            <person name="Chinwalla A."/>
            <person name="Delehaunty K."/>
            <person name="Dinkelacker I."/>
            <person name="Fulton L."/>
            <person name="Fulton R."/>
            <person name="Godfrey J."/>
            <person name="Minx P."/>
            <person name="Mitreva M."/>
            <person name="Roeseler W."/>
            <person name="Tian H."/>
            <person name="Witte H."/>
            <person name="Yang S.P."/>
            <person name="Wilson R.K."/>
            <person name="Sommer R.J."/>
        </authorList>
    </citation>
    <scope>NUCLEOTIDE SEQUENCE [LARGE SCALE GENOMIC DNA]</scope>
    <source>
        <strain evidence="12">PS312</strain>
    </source>
</reference>
<evidence type="ECO:0000256" key="3">
    <source>
        <dbReference type="ARBA" id="ARBA00022989"/>
    </source>
</evidence>
<dbReference type="PANTHER" id="PTHR12747:SF0">
    <property type="entry name" value="ELONGATOR COMPLEX PROTEIN 1"/>
    <property type="match status" value="1"/>
</dbReference>
<dbReference type="GO" id="GO:0000049">
    <property type="term" value="F:tRNA binding"/>
    <property type="evidence" value="ECO:0000318"/>
    <property type="project" value="GO_Central"/>
</dbReference>
<feature type="domain" description="ELP1 first N-terminal beta-propeller" evidence="8">
    <location>
        <begin position="73"/>
        <end position="330"/>
    </location>
</feature>
<dbReference type="GO" id="GO:0005829">
    <property type="term" value="C:cytosol"/>
    <property type="evidence" value="ECO:0000318"/>
    <property type="project" value="GO_Central"/>
</dbReference>
<feature type="region of interest" description="Disordered" evidence="6">
    <location>
        <begin position="1003"/>
        <end position="1032"/>
    </location>
</feature>
<evidence type="ECO:0000259" key="9">
    <source>
        <dbReference type="Pfam" id="PF05154"/>
    </source>
</evidence>
<dbReference type="Pfam" id="PF05154">
    <property type="entry name" value="TM2"/>
    <property type="match status" value="1"/>
</dbReference>
<evidence type="ECO:0000313" key="11">
    <source>
        <dbReference type="EnsemblMetazoa" id="PPA18606.1"/>
    </source>
</evidence>
<dbReference type="GO" id="GO:0002926">
    <property type="term" value="P:tRNA wobble base 5-methoxycarbonylmethyl-2-thiouridinylation"/>
    <property type="evidence" value="ECO:0000318"/>
    <property type="project" value="GO_Central"/>
</dbReference>
<feature type="domain" description="ELP1 three-helical bundle" evidence="10">
    <location>
        <begin position="950"/>
        <end position="1074"/>
    </location>
</feature>
<reference evidence="11" key="2">
    <citation type="submission" date="2022-06" db="UniProtKB">
        <authorList>
            <consortium name="EnsemblMetazoa"/>
        </authorList>
    </citation>
    <scope>IDENTIFICATION</scope>
    <source>
        <strain evidence="11">PS312</strain>
    </source>
</reference>
<feature type="transmembrane region" description="Helical" evidence="7">
    <location>
        <begin position="1426"/>
        <end position="1447"/>
    </location>
</feature>
<evidence type="ECO:0000259" key="8">
    <source>
        <dbReference type="Pfam" id="PF04762"/>
    </source>
</evidence>
<dbReference type="PANTHER" id="PTHR12747">
    <property type="entry name" value="ELONGATOR COMPLEX PROTEIN 1"/>
    <property type="match status" value="1"/>
</dbReference>
<dbReference type="GO" id="GO:0016020">
    <property type="term" value="C:membrane"/>
    <property type="evidence" value="ECO:0007669"/>
    <property type="project" value="UniProtKB-SubCell"/>
</dbReference>
<keyword evidence="3 7" id="KW-1133">Transmembrane helix</keyword>
<sequence>MRSVSICSLECTQLPFGDELIGVDSIPHLGLTLVASTTNLRFIVNGEVTRDVGWSDMDGDGITVVLFGVIEGRAVCVFSSGKISYVDCESGKKEEIMLSIEGEIIAASINPVTCVIVLVLSDHTITFIDPLFEVIVEGIDLKTRERGMDELVTVGWGSEKTQFQGKAGKEEREKEYDCRKGRSDDTRKCQVNWKEDGEVFLVNYYDDDKDERECSIWNGNGQLISRILRERRMEEWSAFKPSGNIIGVASEGRIIMAERNGEMRNGVIRVDEVIDGGRIHDGAWNIDATILLLHIQKKNNNASLSQYLTMWVCSNLDWSCKLILPFEGSNLIWRWNNERWDELMIISPSKDLFILNVSLPFQCWNGIVCTMGNRSLRLTNFNRVIIPPPMAEVYLPLHSPSALFFSSSHLVSIAHDRTLHHYSISSSNSSILSYSLVISFLIDIPSNAIISCIFYLDGEYAVGITFQSIHSLLYFDSDGNLLSAVIGMKKEKDESISILLSKPSIMNEVNRIELPTDISHLVDYRFSESGLGLYTLDSCSNLYHNGGIISNEVSSFTYSHPFVAWIDNSFRLHVMDVLSNETADGEVKTALIQMRKHGISFTLLKDFDHIFSSSIDWLYEMEDVNLLSLVVTELRSLEEVYSSYSDLLLNCILSLQSSQVIRLFPCVLTSFLLSKPSRSKEAFRSIVDNLPHDDSRASTLRHWLQVSSFFINPCDIFKSSLSTYDLPFVVEVVEALSIDPNEYMDILRELNQLNDVWYRAYKMDILREDWSSALVSLSRSSPPKLDELIDLINRKSLHSLSLQIYGGQEENDHLFKRMGRLAIDHYSKEGKWKEAALIGRSIGDYEEELKWREKINDVEGWMAAIELSGKGEDERNAKMNEWKNCLKMKSNWETAAILMNHIDCGWEEKMDIREKGRDWKGIAMDIDREKRKKEVSMKGREILQRRTEEMEKDINAKITEIERLSRRLNVVREKKKEMIGRMINGEMRLEDIETCDAFSQSSMSSYRTHSSRSSRVSSMSRRTKKIEKKKSNLREGGEWEDAAILIASHSHWKTLREILNESMVLLPALISLRLFSSLSSLSIVLDRLECTLLRLSPIIWPSRMESHHLTGPLSHIFEDGCISSEGNMPSSFSIDAEMNPPSPLSEKERVSVLSTHSLLLDSDDGLTCSDNCSMTSTCLNCTWPSSCQLGEEVNIHCTRRSECSLPRVSTQYSAKCVYCWQLEEYEYKCSSNDNCTGTSSTKWGPVECIVKPHVFCLGNRRFWKNMRVKLELFLDLPMPAIVSHLRACSLLRSTLMCPKCAVPCVEYQLKKSPSWPGCGWRCNNCATTFSALRDSWFSRTRIDIRPLLRMLYAFSWEQASFRSVQHELRCPDGSTISRQTFVDYCRCNVSKGYSWSRTLFLSITLGGFGIDRFYLGLWKSAIGKLFSFGGLGVWTLVDAILVALGYIKPIDYPIANIS</sequence>
<organism evidence="11 12">
    <name type="scientific">Pristionchus pacificus</name>
    <name type="common">Parasitic nematode worm</name>
    <dbReference type="NCBI Taxonomy" id="54126"/>
    <lineage>
        <taxon>Eukaryota</taxon>
        <taxon>Metazoa</taxon>
        <taxon>Ecdysozoa</taxon>
        <taxon>Nematoda</taxon>
        <taxon>Chromadorea</taxon>
        <taxon>Rhabditida</taxon>
        <taxon>Rhabditina</taxon>
        <taxon>Diplogasteromorpha</taxon>
        <taxon>Diplogasteroidea</taxon>
        <taxon>Neodiplogasteridae</taxon>
        <taxon>Pristionchus</taxon>
    </lineage>
</organism>
<accession>A0A8R1YHN4</accession>
<gene>
    <name evidence="11" type="primary">WBGene00108160</name>
</gene>
<dbReference type="GO" id="GO:0033588">
    <property type="term" value="C:elongator holoenzyme complex"/>
    <property type="evidence" value="ECO:0000318"/>
    <property type="project" value="GO_Central"/>
</dbReference>
<evidence type="ECO:0000256" key="2">
    <source>
        <dbReference type="ARBA" id="ARBA00022692"/>
    </source>
</evidence>
<feature type="coiled-coil region" evidence="5">
    <location>
        <begin position="940"/>
        <end position="981"/>
    </location>
</feature>
<feature type="compositionally biased region" description="Low complexity" evidence="6">
    <location>
        <begin position="1003"/>
        <end position="1020"/>
    </location>
</feature>
<feature type="domain" description="TM2" evidence="9">
    <location>
        <begin position="1392"/>
        <end position="1440"/>
    </location>
</feature>
<dbReference type="InterPro" id="IPR007829">
    <property type="entry name" value="TM2"/>
</dbReference>
<evidence type="ECO:0000256" key="5">
    <source>
        <dbReference type="SAM" id="Coils"/>
    </source>
</evidence>
<dbReference type="Pfam" id="PF04762">
    <property type="entry name" value="Beta-prop_ELP1_1st"/>
    <property type="match status" value="1"/>
</dbReference>
<dbReference type="InterPro" id="IPR056169">
    <property type="entry name" value="HB_ELP1"/>
</dbReference>
<dbReference type="SUPFAM" id="SSF69322">
    <property type="entry name" value="Tricorn protease domain 2"/>
    <property type="match status" value="1"/>
</dbReference>
<evidence type="ECO:0000256" key="7">
    <source>
        <dbReference type="SAM" id="Phobius"/>
    </source>
</evidence>
<keyword evidence="4 7" id="KW-0472">Membrane</keyword>
<dbReference type="EnsemblMetazoa" id="PPA18606.1">
    <property type="protein sequence ID" value="PPA18606.1"/>
    <property type="gene ID" value="WBGene00108160"/>
</dbReference>
<name>A0A2A6BLL7_PRIPA</name>
<keyword evidence="2 7" id="KW-0812">Transmembrane</keyword>
<dbReference type="InterPro" id="IPR056164">
    <property type="entry name" value="Beta-prop_ELP1_1st"/>
</dbReference>
<evidence type="ECO:0000259" key="10">
    <source>
        <dbReference type="Pfam" id="PF23936"/>
    </source>
</evidence>
<protein>
    <submittedName>
        <fullName evidence="11">Elpc-1</fullName>
    </submittedName>
</protein>
<comment type="subcellular location">
    <subcellularLocation>
        <location evidence="1">Membrane</location>
        <topology evidence="1">Multi-pass membrane protein</topology>
    </subcellularLocation>
</comment>
<evidence type="ECO:0000313" key="12">
    <source>
        <dbReference type="Proteomes" id="UP000005239"/>
    </source>
</evidence>
<evidence type="ECO:0000256" key="6">
    <source>
        <dbReference type="SAM" id="MobiDB-lite"/>
    </source>
</evidence>
<dbReference type="Proteomes" id="UP000005239">
    <property type="component" value="Unassembled WGS sequence"/>
</dbReference>